<keyword evidence="4" id="KW-0539">Nucleus</keyword>
<dbReference type="GO" id="GO:0003712">
    <property type="term" value="F:transcription coregulator activity"/>
    <property type="evidence" value="ECO:0007669"/>
    <property type="project" value="TreeGrafter"/>
</dbReference>
<evidence type="ECO:0000256" key="5">
    <source>
        <dbReference type="SAM" id="MobiDB-lite"/>
    </source>
</evidence>
<reference evidence="7 8" key="1">
    <citation type="submission" date="2024-01" db="EMBL/GenBank/DDBJ databases">
        <title>The complete chloroplast genome sequence of Lithospermum erythrorhizon: insights into the phylogenetic relationship among Boraginaceae species and the maternal lineages of purple gromwells.</title>
        <authorList>
            <person name="Okada T."/>
            <person name="Watanabe K."/>
        </authorList>
    </citation>
    <scope>NUCLEOTIDE SEQUENCE [LARGE SCALE GENOMIC DNA]</scope>
</reference>
<feature type="compositionally biased region" description="Basic and acidic residues" evidence="5">
    <location>
        <begin position="118"/>
        <end position="137"/>
    </location>
</feature>
<evidence type="ECO:0000256" key="4">
    <source>
        <dbReference type="ARBA" id="ARBA00023242"/>
    </source>
</evidence>
<dbReference type="GO" id="GO:0000785">
    <property type="term" value="C:chromatin"/>
    <property type="evidence" value="ECO:0007669"/>
    <property type="project" value="TreeGrafter"/>
</dbReference>
<dbReference type="InterPro" id="IPR003347">
    <property type="entry name" value="JmjC_dom"/>
</dbReference>
<dbReference type="GO" id="GO:0032454">
    <property type="term" value="F:histone H3K9 demethylase activity"/>
    <property type="evidence" value="ECO:0007669"/>
    <property type="project" value="InterPro"/>
</dbReference>
<organism evidence="7 8">
    <name type="scientific">Lithospermum erythrorhizon</name>
    <name type="common">Purple gromwell</name>
    <name type="synonym">Lithospermum officinale var. erythrorhizon</name>
    <dbReference type="NCBI Taxonomy" id="34254"/>
    <lineage>
        <taxon>Eukaryota</taxon>
        <taxon>Viridiplantae</taxon>
        <taxon>Streptophyta</taxon>
        <taxon>Embryophyta</taxon>
        <taxon>Tracheophyta</taxon>
        <taxon>Spermatophyta</taxon>
        <taxon>Magnoliopsida</taxon>
        <taxon>eudicotyledons</taxon>
        <taxon>Gunneridae</taxon>
        <taxon>Pentapetalae</taxon>
        <taxon>asterids</taxon>
        <taxon>lamiids</taxon>
        <taxon>Boraginales</taxon>
        <taxon>Boraginaceae</taxon>
        <taxon>Boraginoideae</taxon>
        <taxon>Lithospermeae</taxon>
        <taxon>Lithospermum</taxon>
    </lineage>
</organism>
<evidence type="ECO:0000313" key="7">
    <source>
        <dbReference type="EMBL" id="GAA0154513.1"/>
    </source>
</evidence>
<keyword evidence="3" id="KW-0479">Metal-binding</keyword>
<comment type="similarity">
    <text evidence="2">Belongs to the JARID1 histone demethylase family.</text>
</comment>
<dbReference type="Proteomes" id="UP001454036">
    <property type="component" value="Unassembled WGS sequence"/>
</dbReference>
<dbReference type="SUPFAM" id="SSF51197">
    <property type="entry name" value="Clavaminate synthase-like"/>
    <property type="match status" value="1"/>
</dbReference>
<comment type="caution">
    <text evidence="7">The sequence shown here is derived from an EMBL/GenBank/DDBJ whole genome shotgun (WGS) entry which is preliminary data.</text>
</comment>
<keyword evidence="8" id="KW-1185">Reference proteome</keyword>
<evidence type="ECO:0000256" key="3">
    <source>
        <dbReference type="ARBA" id="ARBA00022723"/>
    </source>
</evidence>
<accession>A0AAV3PTW4</accession>
<feature type="region of interest" description="Disordered" evidence="5">
    <location>
        <begin position="118"/>
        <end position="149"/>
    </location>
</feature>
<evidence type="ECO:0000256" key="1">
    <source>
        <dbReference type="ARBA" id="ARBA00004123"/>
    </source>
</evidence>
<dbReference type="PANTHER" id="PTHR12549">
    <property type="entry name" value="JMJC DOMAIN-CONTAINING HISTONE DEMETHYLATION PROTEIN"/>
    <property type="match status" value="1"/>
</dbReference>
<feature type="domain" description="JmjC" evidence="6">
    <location>
        <begin position="23"/>
        <end position="267"/>
    </location>
</feature>
<dbReference type="GO" id="GO:0006357">
    <property type="term" value="P:regulation of transcription by RNA polymerase II"/>
    <property type="evidence" value="ECO:0007669"/>
    <property type="project" value="TreeGrafter"/>
</dbReference>
<dbReference type="AlphaFoldDB" id="A0AAV3PTW4"/>
<gene>
    <name evidence="7" type="ORF">LIER_12471</name>
</gene>
<sequence>MKWTEDLEVDAVEMLCNFKNVYCNGRFLDLRSILPMIKDLYQERFPAHYTETLHSLLLREYMNPASELIQAESLTKLCYESSDVVNILAYATDDALSEEQLARIKILMKKKSCDSTNQKEKRCMPSKDIGESGEHDSQSNPDASIPCTGPIEESENFKDMLAFQENAESSSPSKLAAGAHWNIFRQQDVDDPIRDQTFFLDTCHKLRLKEEFDVQPWSFDQNPGEAIIVPAGCPYQIKKLKSSVSIVLYFISPESANKCINMIEEIRLLPLHHKAKNKMFELRDLMHTNYKVSACIELVFSKSSFSKK</sequence>
<dbReference type="PANTHER" id="PTHR12549:SF42">
    <property type="entry name" value="LYSINE-SPECIFIC DEMETHYLASE JMJ28"/>
    <property type="match status" value="1"/>
</dbReference>
<dbReference type="GO" id="GO:0046872">
    <property type="term" value="F:metal ion binding"/>
    <property type="evidence" value="ECO:0007669"/>
    <property type="project" value="UniProtKB-KW"/>
</dbReference>
<proteinExistence type="inferred from homology"/>
<name>A0AAV3PTW4_LITER</name>
<dbReference type="InterPro" id="IPR045109">
    <property type="entry name" value="LSDs-like"/>
</dbReference>
<dbReference type="Gene3D" id="2.60.120.650">
    <property type="entry name" value="Cupin"/>
    <property type="match status" value="1"/>
</dbReference>
<dbReference type="SMART" id="SM00558">
    <property type="entry name" value="JmjC"/>
    <property type="match status" value="1"/>
</dbReference>
<evidence type="ECO:0000313" key="8">
    <source>
        <dbReference type="Proteomes" id="UP001454036"/>
    </source>
</evidence>
<comment type="subcellular location">
    <subcellularLocation>
        <location evidence="1">Nucleus</location>
    </subcellularLocation>
</comment>
<evidence type="ECO:0000256" key="2">
    <source>
        <dbReference type="ARBA" id="ARBA00006801"/>
    </source>
</evidence>
<dbReference type="EMBL" id="BAABME010002412">
    <property type="protein sequence ID" value="GAA0154513.1"/>
    <property type="molecule type" value="Genomic_DNA"/>
</dbReference>
<dbReference type="GO" id="GO:0000118">
    <property type="term" value="C:histone deacetylase complex"/>
    <property type="evidence" value="ECO:0007669"/>
    <property type="project" value="TreeGrafter"/>
</dbReference>
<evidence type="ECO:0000259" key="6">
    <source>
        <dbReference type="PROSITE" id="PS51184"/>
    </source>
</evidence>
<protein>
    <submittedName>
        <fullName evidence="7">Histone modifying enzyme</fullName>
    </submittedName>
</protein>
<dbReference type="GO" id="GO:0031490">
    <property type="term" value="F:chromatin DNA binding"/>
    <property type="evidence" value="ECO:0007669"/>
    <property type="project" value="TreeGrafter"/>
</dbReference>
<dbReference type="PROSITE" id="PS51184">
    <property type="entry name" value="JMJC"/>
    <property type="match status" value="1"/>
</dbReference>
<dbReference type="Pfam" id="PF02373">
    <property type="entry name" value="JmjC"/>
    <property type="match status" value="1"/>
</dbReference>